<gene>
    <name evidence="1" type="ORF">AG1IA_05121</name>
</gene>
<protein>
    <submittedName>
        <fullName evidence="1">Uncharacterized protein</fullName>
    </submittedName>
</protein>
<name>L8WWY1_THACA</name>
<comment type="caution">
    <text evidence="1">The sequence shown here is derived from an EMBL/GenBank/DDBJ whole genome shotgun (WGS) entry which is preliminary data.</text>
</comment>
<organism evidence="1 2">
    <name type="scientific">Thanatephorus cucumeris (strain AG1-IA)</name>
    <name type="common">Rice sheath blight fungus</name>
    <name type="synonym">Rhizoctonia solani</name>
    <dbReference type="NCBI Taxonomy" id="983506"/>
    <lineage>
        <taxon>Eukaryota</taxon>
        <taxon>Fungi</taxon>
        <taxon>Dikarya</taxon>
        <taxon>Basidiomycota</taxon>
        <taxon>Agaricomycotina</taxon>
        <taxon>Agaricomycetes</taxon>
        <taxon>Cantharellales</taxon>
        <taxon>Ceratobasidiaceae</taxon>
        <taxon>Rhizoctonia</taxon>
        <taxon>Rhizoctonia solani AG-1</taxon>
    </lineage>
</organism>
<accession>L8WWY1</accession>
<proteinExistence type="predicted"/>
<evidence type="ECO:0000313" key="2">
    <source>
        <dbReference type="Proteomes" id="UP000011668"/>
    </source>
</evidence>
<keyword evidence="2" id="KW-1185">Reference proteome</keyword>
<reference evidence="1 2" key="1">
    <citation type="journal article" date="2013" name="Nat. Commun.">
        <title>The evolution and pathogenic mechanisms of the rice sheath blight pathogen.</title>
        <authorList>
            <person name="Zheng A."/>
            <person name="Lin R."/>
            <person name="Xu L."/>
            <person name="Qin P."/>
            <person name="Tang C."/>
            <person name="Ai P."/>
            <person name="Zhang D."/>
            <person name="Liu Y."/>
            <person name="Sun Z."/>
            <person name="Feng H."/>
            <person name="Wang Y."/>
            <person name="Chen Y."/>
            <person name="Liang X."/>
            <person name="Fu R."/>
            <person name="Li Q."/>
            <person name="Zhang J."/>
            <person name="Yu X."/>
            <person name="Xie Z."/>
            <person name="Ding L."/>
            <person name="Guan P."/>
            <person name="Tang J."/>
            <person name="Liang Y."/>
            <person name="Wang S."/>
            <person name="Deng Q."/>
            <person name="Li S."/>
            <person name="Zhu J."/>
            <person name="Wang L."/>
            <person name="Liu H."/>
            <person name="Li P."/>
        </authorList>
    </citation>
    <scope>NUCLEOTIDE SEQUENCE [LARGE SCALE GENOMIC DNA]</scope>
    <source>
        <strain evidence="2">AG-1 IA</strain>
    </source>
</reference>
<sequence>MISFRRPWLDWLRRGPVPDPSMAKSHECGPCEVMSSKRDTAKWTHVRQVEFVQITSTITWTPCSSRTDLANVIFIHMYNHLTNQVSCQMRKIGCTELDLVTLAPHSLSRWLRF</sequence>
<dbReference type="HOGENOM" id="CLU_2135224_0_0_1"/>
<evidence type="ECO:0000313" key="1">
    <source>
        <dbReference type="EMBL" id="ELU40849.1"/>
    </source>
</evidence>
<dbReference type="AlphaFoldDB" id="L8WWY1"/>
<dbReference type="EMBL" id="AFRT01001301">
    <property type="protein sequence ID" value="ELU40849.1"/>
    <property type="molecule type" value="Genomic_DNA"/>
</dbReference>
<dbReference type="Proteomes" id="UP000011668">
    <property type="component" value="Unassembled WGS sequence"/>
</dbReference>